<accession>A0A2W4VWR8</accession>
<gene>
    <name evidence="4" type="ORF">DCF25_15175</name>
</gene>
<dbReference type="Proteomes" id="UP000249354">
    <property type="component" value="Unassembled WGS sequence"/>
</dbReference>
<feature type="signal peptide" evidence="2">
    <location>
        <begin position="1"/>
        <end position="20"/>
    </location>
</feature>
<keyword evidence="2" id="KW-0732">Signal</keyword>
<dbReference type="AlphaFoldDB" id="A0A2W4VWR8"/>
<dbReference type="EMBL" id="QBMC01000112">
    <property type="protein sequence ID" value="PZO14195.1"/>
    <property type="molecule type" value="Genomic_DNA"/>
</dbReference>
<dbReference type="PROSITE" id="PS51257">
    <property type="entry name" value="PROKAR_LIPOPROTEIN"/>
    <property type="match status" value="1"/>
</dbReference>
<evidence type="ECO:0000313" key="4">
    <source>
        <dbReference type="EMBL" id="PZO14195.1"/>
    </source>
</evidence>
<feature type="compositionally biased region" description="Acidic residues" evidence="1">
    <location>
        <begin position="50"/>
        <end position="75"/>
    </location>
</feature>
<evidence type="ECO:0000259" key="3">
    <source>
        <dbReference type="Pfam" id="PF23951"/>
    </source>
</evidence>
<organism evidence="4 5">
    <name type="scientific">Leptolyngbya foveolarum</name>
    <dbReference type="NCBI Taxonomy" id="47253"/>
    <lineage>
        <taxon>Bacteria</taxon>
        <taxon>Bacillati</taxon>
        <taxon>Cyanobacteriota</taxon>
        <taxon>Cyanophyceae</taxon>
        <taxon>Leptolyngbyales</taxon>
        <taxon>Leptolyngbyaceae</taxon>
        <taxon>Leptolyngbya group</taxon>
        <taxon>Leptolyngbya</taxon>
    </lineage>
</organism>
<reference evidence="5" key="1">
    <citation type="submission" date="2018-04" db="EMBL/GenBank/DDBJ databases">
        <authorList>
            <person name="Cornet L."/>
        </authorList>
    </citation>
    <scope>NUCLEOTIDE SEQUENCE [LARGE SCALE GENOMIC DNA]</scope>
</reference>
<feature type="domain" description="DUF7282" evidence="3">
    <location>
        <begin position="86"/>
        <end position="185"/>
    </location>
</feature>
<feature type="compositionally biased region" description="Polar residues" evidence="1">
    <location>
        <begin position="21"/>
        <end position="42"/>
    </location>
</feature>
<reference evidence="4 5" key="2">
    <citation type="submission" date="2018-06" db="EMBL/GenBank/DDBJ databases">
        <title>Metagenomic assembly of (sub)arctic Cyanobacteria and their associated microbiome from non-axenic cultures.</title>
        <authorList>
            <person name="Baurain D."/>
        </authorList>
    </citation>
    <scope>NUCLEOTIDE SEQUENCE [LARGE SCALE GENOMIC DNA]</scope>
    <source>
        <strain evidence="4">ULC129bin1</strain>
    </source>
</reference>
<dbReference type="Pfam" id="PF23951">
    <property type="entry name" value="DUF7282"/>
    <property type="match status" value="1"/>
</dbReference>
<proteinExistence type="predicted"/>
<evidence type="ECO:0000256" key="1">
    <source>
        <dbReference type="SAM" id="MobiDB-lite"/>
    </source>
</evidence>
<feature type="region of interest" description="Disordered" evidence="1">
    <location>
        <begin position="21"/>
        <end position="78"/>
    </location>
</feature>
<evidence type="ECO:0000313" key="5">
    <source>
        <dbReference type="Proteomes" id="UP000249354"/>
    </source>
</evidence>
<protein>
    <recommendedName>
        <fullName evidence="3">DUF7282 domain-containing protein</fullName>
    </recommendedName>
</protein>
<sequence>MKHLLFVLSALLLFTSCSDAATPDAQSSDTQIVISETDTSTEAEAKDAEDPGEDSETQDDPGETEEAEAEEEDIAGLDQKNVALLVSDQRTFGQITIKKVATARDGWVSIHKSKPDGSIQQPDSIGEARVDSGDSEDIIIDLWEAPAVGDKLWALLHIDAGERGLYEYPGKDAPVKKDGETVARSFVIQSDQAEKEESAE</sequence>
<name>A0A2W4VWR8_9CYAN</name>
<comment type="caution">
    <text evidence="4">The sequence shown here is derived from an EMBL/GenBank/DDBJ whole genome shotgun (WGS) entry which is preliminary data.</text>
</comment>
<feature type="chain" id="PRO_5015919779" description="DUF7282 domain-containing protein" evidence="2">
    <location>
        <begin position="21"/>
        <end position="200"/>
    </location>
</feature>
<dbReference type="InterPro" id="IPR055706">
    <property type="entry name" value="Slg1/2_DUF7282"/>
</dbReference>
<evidence type="ECO:0000256" key="2">
    <source>
        <dbReference type="SAM" id="SignalP"/>
    </source>
</evidence>